<reference evidence="15 16" key="1">
    <citation type="journal article" date="2012" name="Science">
        <title>The Paleozoic origin of enzymatic lignin decomposition reconstructed from 31 fungal genomes.</title>
        <authorList>
            <person name="Floudas D."/>
            <person name="Binder M."/>
            <person name="Riley R."/>
            <person name="Barry K."/>
            <person name="Blanchette R.A."/>
            <person name="Henrissat B."/>
            <person name="Martinez A.T."/>
            <person name="Otillar R."/>
            <person name="Spatafora J.W."/>
            <person name="Yadav J.S."/>
            <person name="Aerts A."/>
            <person name="Benoit I."/>
            <person name="Boyd A."/>
            <person name="Carlson A."/>
            <person name="Copeland A."/>
            <person name="Coutinho P.M."/>
            <person name="de Vries R.P."/>
            <person name="Ferreira P."/>
            <person name="Findley K."/>
            <person name="Foster B."/>
            <person name="Gaskell J."/>
            <person name="Glotzer D."/>
            <person name="Gorecki P."/>
            <person name="Heitman J."/>
            <person name="Hesse C."/>
            <person name="Hori C."/>
            <person name="Igarashi K."/>
            <person name="Jurgens J.A."/>
            <person name="Kallen N."/>
            <person name="Kersten P."/>
            <person name="Kohler A."/>
            <person name="Kuees U."/>
            <person name="Kumar T.K.A."/>
            <person name="Kuo A."/>
            <person name="LaButti K."/>
            <person name="Larrondo L.F."/>
            <person name="Lindquist E."/>
            <person name="Ling A."/>
            <person name="Lombard V."/>
            <person name="Lucas S."/>
            <person name="Lundell T."/>
            <person name="Martin R."/>
            <person name="McLaughlin D.J."/>
            <person name="Morgenstern I."/>
            <person name="Morin E."/>
            <person name="Murat C."/>
            <person name="Nagy L.G."/>
            <person name="Nolan M."/>
            <person name="Ohm R.A."/>
            <person name="Patyshakuliyeva A."/>
            <person name="Rokas A."/>
            <person name="Ruiz-Duenas F.J."/>
            <person name="Sabat G."/>
            <person name="Salamov A."/>
            <person name="Samejima M."/>
            <person name="Schmutz J."/>
            <person name="Slot J.C."/>
            <person name="St John F."/>
            <person name="Stenlid J."/>
            <person name="Sun H."/>
            <person name="Sun S."/>
            <person name="Syed K."/>
            <person name="Tsang A."/>
            <person name="Wiebenga A."/>
            <person name="Young D."/>
            <person name="Pisabarro A."/>
            <person name="Eastwood D.C."/>
            <person name="Martin F."/>
            <person name="Cullen D."/>
            <person name="Grigoriev I.V."/>
            <person name="Hibbett D.S."/>
        </authorList>
    </citation>
    <scope>NUCLEOTIDE SEQUENCE</scope>
    <source>
        <strain evidence="16">FP-58527</strain>
    </source>
</reference>
<sequence>MPGAGWKRAALRIRELVIECQDAPYRMTRDATLAGQPGDSLVSMLVENAQKEGTLDQEAPDIRGVAGSVYAAATDTTKSSFLTFLLAMVLYPDVYQKAQAEVDRVIGKDRLPTQDDRTKMPYIECILKEVYRWHPPIPLGLPHFVTEDDEYEGYWIPKGTTVMTNLWSICRDERVWDKPDVFSPERFMQPDGPSVSELADPYNIAFGHGRRLCAGRLFADTTLFLAISSMAATLDIRKARGSEGEEITPSASWVPAFISNPVDFACDISPRSKAARGLVTENLANFSR</sequence>
<dbReference type="EMBL" id="KE504152">
    <property type="protein sequence ID" value="EPT00007.1"/>
    <property type="molecule type" value="Genomic_DNA"/>
</dbReference>
<evidence type="ECO:0000256" key="11">
    <source>
        <dbReference type="ARBA" id="ARBA00023033"/>
    </source>
</evidence>
<dbReference type="Gene3D" id="1.10.630.10">
    <property type="entry name" value="Cytochrome P450"/>
    <property type="match status" value="1"/>
</dbReference>
<dbReference type="InterPro" id="IPR036396">
    <property type="entry name" value="Cyt_P450_sf"/>
</dbReference>
<dbReference type="Pfam" id="PF00067">
    <property type="entry name" value="p450"/>
    <property type="match status" value="1"/>
</dbReference>
<dbReference type="AlphaFoldDB" id="S8E4F6"/>
<dbReference type="STRING" id="743788.S8E4F6"/>
<accession>S8E4F6</accession>
<comment type="subcellular location">
    <subcellularLocation>
        <location evidence="2">Membrane</location>
        <topology evidence="2">Single-pass membrane protein</topology>
    </subcellularLocation>
</comment>
<evidence type="ECO:0000256" key="2">
    <source>
        <dbReference type="ARBA" id="ARBA00004167"/>
    </source>
</evidence>
<dbReference type="OrthoDB" id="3255500at2759"/>
<evidence type="ECO:0008006" key="17">
    <source>
        <dbReference type="Google" id="ProtNLM"/>
    </source>
</evidence>
<dbReference type="HOGENOM" id="CLU_001570_2_0_1"/>
<evidence type="ECO:0000256" key="12">
    <source>
        <dbReference type="ARBA" id="ARBA00023136"/>
    </source>
</evidence>
<feature type="binding site" description="axial binding residue" evidence="13">
    <location>
        <position position="213"/>
    </location>
    <ligand>
        <name>heme</name>
        <dbReference type="ChEBI" id="CHEBI:30413"/>
    </ligand>
    <ligandPart>
        <name>Fe</name>
        <dbReference type="ChEBI" id="CHEBI:18248"/>
    </ligandPart>
</feature>
<protein>
    <recommendedName>
        <fullName evidence="17">Cytochrome P450</fullName>
    </recommendedName>
</protein>
<keyword evidence="16" id="KW-1185">Reference proteome</keyword>
<dbReference type="InParanoid" id="S8E4F6"/>
<evidence type="ECO:0000256" key="9">
    <source>
        <dbReference type="ARBA" id="ARBA00023002"/>
    </source>
</evidence>
<keyword evidence="5 13" id="KW-0349">Heme</keyword>
<evidence type="ECO:0000256" key="4">
    <source>
        <dbReference type="ARBA" id="ARBA00010617"/>
    </source>
</evidence>
<gene>
    <name evidence="15" type="ORF">FOMPIDRAFT_1050098</name>
</gene>
<dbReference type="GO" id="GO:0004497">
    <property type="term" value="F:monooxygenase activity"/>
    <property type="evidence" value="ECO:0007669"/>
    <property type="project" value="UniProtKB-KW"/>
</dbReference>
<evidence type="ECO:0000256" key="13">
    <source>
        <dbReference type="PIRSR" id="PIRSR602401-1"/>
    </source>
</evidence>
<keyword evidence="6" id="KW-0812">Transmembrane</keyword>
<dbReference type="Proteomes" id="UP000015241">
    <property type="component" value="Unassembled WGS sequence"/>
</dbReference>
<dbReference type="PRINTS" id="PR00385">
    <property type="entry name" value="P450"/>
</dbReference>
<dbReference type="InterPro" id="IPR002401">
    <property type="entry name" value="Cyt_P450_E_grp-I"/>
</dbReference>
<dbReference type="InterPro" id="IPR050364">
    <property type="entry name" value="Cytochrome_P450_fung"/>
</dbReference>
<comment type="cofactor">
    <cofactor evidence="1 13">
        <name>heme</name>
        <dbReference type="ChEBI" id="CHEBI:30413"/>
    </cofactor>
</comment>
<dbReference type="PANTHER" id="PTHR46300">
    <property type="entry name" value="P450, PUTATIVE (EUROFUNG)-RELATED-RELATED"/>
    <property type="match status" value="1"/>
</dbReference>
<dbReference type="GO" id="GO:0005506">
    <property type="term" value="F:iron ion binding"/>
    <property type="evidence" value="ECO:0007669"/>
    <property type="project" value="InterPro"/>
</dbReference>
<dbReference type="eggNOG" id="KOG0156">
    <property type="taxonomic scope" value="Eukaryota"/>
</dbReference>
<dbReference type="PRINTS" id="PR00463">
    <property type="entry name" value="EP450I"/>
</dbReference>
<keyword evidence="10 13" id="KW-0408">Iron</keyword>
<dbReference type="SUPFAM" id="SSF48264">
    <property type="entry name" value="Cytochrome P450"/>
    <property type="match status" value="1"/>
</dbReference>
<dbReference type="GO" id="GO:0020037">
    <property type="term" value="F:heme binding"/>
    <property type="evidence" value="ECO:0007669"/>
    <property type="project" value="InterPro"/>
</dbReference>
<evidence type="ECO:0000256" key="3">
    <source>
        <dbReference type="ARBA" id="ARBA00005179"/>
    </source>
</evidence>
<evidence type="ECO:0000256" key="1">
    <source>
        <dbReference type="ARBA" id="ARBA00001971"/>
    </source>
</evidence>
<dbReference type="InterPro" id="IPR017972">
    <property type="entry name" value="Cyt_P450_CS"/>
</dbReference>
<dbReference type="PROSITE" id="PS00086">
    <property type="entry name" value="CYTOCHROME_P450"/>
    <property type="match status" value="1"/>
</dbReference>
<dbReference type="GO" id="GO:0016705">
    <property type="term" value="F:oxidoreductase activity, acting on paired donors, with incorporation or reduction of molecular oxygen"/>
    <property type="evidence" value="ECO:0007669"/>
    <property type="project" value="InterPro"/>
</dbReference>
<comment type="similarity">
    <text evidence="4 14">Belongs to the cytochrome P450 family.</text>
</comment>
<keyword evidence="9 14" id="KW-0560">Oxidoreductase</keyword>
<keyword evidence="8" id="KW-1133">Transmembrane helix</keyword>
<keyword evidence="11 14" id="KW-0503">Monooxygenase</keyword>
<evidence type="ECO:0000313" key="15">
    <source>
        <dbReference type="EMBL" id="EPT00007.1"/>
    </source>
</evidence>
<dbReference type="GO" id="GO:0016020">
    <property type="term" value="C:membrane"/>
    <property type="evidence" value="ECO:0007669"/>
    <property type="project" value="UniProtKB-SubCell"/>
</dbReference>
<dbReference type="InterPro" id="IPR001128">
    <property type="entry name" value="Cyt_P450"/>
</dbReference>
<dbReference type="PANTHER" id="PTHR46300:SF7">
    <property type="entry name" value="P450, PUTATIVE (EUROFUNG)-RELATED"/>
    <property type="match status" value="1"/>
</dbReference>
<name>S8E4F6_FOMSC</name>
<keyword evidence="7 13" id="KW-0479">Metal-binding</keyword>
<organism evidence="15 16">
    <name type="scientific">Fomitopsis schrenkii</name>
    <name type="common">Brown rot fungus</name>
    <dbReference type="NCBI Taxonomy" id="2126942"/>
    <lineage>
        <taxon>Eukaryota</taxon>
        <taxon>Fungi</taxon>
        <taxon>Dikarya</taxon>
        <taxon>Basidiomycota</taxon>
        <taxon>Agaricomycotina</taxon>
        <taxon>Agaricomycetes</taxon>
        <taxon>Polyporales</taxon>
        <taxon>Fomitopsis</taxon>
    </lineage>
</organism>
<comment type="pathway">
    <text evidence="3">Secondary metabolite biosynthesis.</text>
</comment>
<evidence type="ECO:0000256" key="6">
    <source>
        <dbReference type="ARBA" id="ARBA00022692"/>
    </source>
</evidence>
<evidence type="ECO:0000256" key="10">
    <source>
        <dbReference type="ARBA" id="ARBA00023004"/>
    </source>
</evidence>
<keyword evidence="12" id="KW-0472">Membrane</keyword>
<evidence type="ECO:0000256" key="14">
    <source>
        <dbReference type="RuleBase" id="RU000461"/>
    </source>
</evidence>
<evidence type="ECO:0000256" key="8">
    <source>
        <dbReference type="ARBA" id="ARBA00022989"/>
    </source>
</evidence>
<evidence type="ECO:0000256" key="5">
    <source>
        <dbReference type="ARBA" id="ARBA00022617"/>
    </source>
</evidence>
<evidence type="ECO:0000256" key="7">
    <source>
        <dbReference type="ARBA" id="ARBA00022723"/>
    </source>
</evidence>
<proteinExistence type="inferred from homology"/>
<evidence type="ECO:0000313" key="16">
    <source>
        <dbReference type="Proteomes" id="UP000015241"/>
    </source>
</evidence>